<comment type="caution">
    <text evidence="2">The sequence shown here is derived from an EMBL/GenBank/DDBJ whole genome shotgun (WGS) entry which is preliminary data.</text>
</comment>
<evidence type="ECO:0008006" key="4">
    <source>
        <dbReference type="Google" id="ProtNLM"/>
    </source>
</evidence>
<dbReference type="Pfam" id="PF13425">
    <property type="entry name" value="O-antigen_lig"/>
    <property type="match status" value="1"/>
</dbReference>
<keyword evidence="1" id="KW-0812">Transmembrane</keyword>
<name>A0A841YHX0_9LIST</name>
<dbReference type="EMBL" id="JAARPY010000019">
    <property type="protein sequence ID" value="MBC1399889.1"/>
    <property type="molecule type" value="Genomic_DNA"/>
</dbReference>
<keyword evidence="1" id="KW-1133">Transmembrane helix</keyword>
<keyword evidence="1" id="KW-0472">Membrane</keyword>
<feature type="transmembrane region" description="Helical" evidence="1">
    <location>
        <begin position="125"/>
        <end position="145"/>
    </location>
</feature>
<dbReference type="InterPro" id="IPR049504">
    <property type="entry name" value="O-antigen_lig"/>
</dbReference>
<feature type="transmembrane region" description="Helical" evidence="1">
    <location>
        <begin position="165"/>
        <end position="184"/>
    </location>
</feature>
<accession>A0A841YHX0</accession>
<evidence type="ECO:0000256" key="1">
    <source>
        <dbReference type="SAM" id="Phobius"/>
    </source>
</evidence>
<feature type="transmembrane region" description="Helical" evidence="1">
    <location>
        <begin position="7"/>
        <end position="29"/>
    </location>
</feature>
<evidence type="ECO:0000313" key="2">
    <source>
        <dbReference type="EMBL" id="MBC1399889.1"/>
    </source>
</evidence>
<dbReference type="RefSeq" id="WP_007547603.1">
    <property type="nucleotide sequence ID" value="NZ_JAARPY010000019.1"/>
</dbReference>
<reference evidence="2 3" key="1">
    <citation type="submission" date="2020-03" db="EMBL/GenBank/DDBJ databases">
        <title>Soil Listeria distribution.</title>
        <authorList>
            <person name="Liao J."/>
            <person name="Wiedmann M."/>
        </authorList>
    </citation>
    <scope>NUCLEOTIDE SEQUENCE [LARGE SCALE GENOMIC DNA]</scope>
    <source>
        <strain evidence="2 3">FSL L7-1645</strain>
    </source>
</reference>
<protein>
    <recommendedName>
        <fullName evidence="4">Lipid A core - O-antigen ligase and related enzymes</fullName>
    </recommendedName>
</protein>
<evidence type="ECO:0000313" key="3">
    <source>
        <dbReference type="Proteomes" id="UP000571128"/>
    </source>
</evidence>
<feature type="transmembrane region" description="Helical" evidence="1">
    <location>
        <begin position="219"/>
        <end position="235"/>
    </location>
</feature>
<feature type="transmembrane region" description="Helical" evidence="1">
    <location>
        <begin position="41"/>
        <end position="58"/>
    </location>
</feature>
<feature type="transmembrane region" description="Helical" evidence="1">
    <location>
        <begin position="96"/>
        <end position="113"/>
    </location>
</feature>
<dbReference type="Proteomes" id="UP000571128">
    <property type="component" value="Unassembled WGS sequence"/>
</dbReference>
<feature type="transmembrane region" description="Helical" evidence="1">
    <location>
        <begin position="65"/>
        <end position="84"/>
    </location>
</feature>
<dbReference type="AlphaFoldDB" id="A0A841YHX0"/>
<feature type="transmembrane region" description="Helical" evidence="1">
    <location>
        <begin position="378"/>
        <end position="411"/>
    </location>
</feature>
<feature type="transmembrane region" description="Helical" evidence="1">
    <location>
        <begin position="196"/>
        <end position="213"/>
    </location>
</feature>
<organism evidence="2 3">
    <name type="scientific">Listeria fleischmannii</name>
    <dbReference type="NCBI Taxonomy" id="1069827"/>
    <lineage>
        <taxon>Bacteria</taxon>
        <taxon>Bacillati</taxon>
        <taxon>Bacillota</taxon>
        <taxon>Bacilli</taxon>
        <taxon>Bacillales</taxon>
        <taxon>Listeriaceae</taxon>
        <taxon>Listeria</taxon>
    </lineage>
</organism>
<gene>
    <name evidence="2" type="ORF">HB844_13580</name>
</gene>
<feature type="transmembrane region" description="Helical" evidence="1">
    <location>
        <begin position="247"/>
        <end position="267"/>
    </location>
</feature>
<proteinExistence type="predicted"/>
<feature type="transmembrane region" description="Helical" evidence="1">
    <location>
        <begin position="344"/>
        <end position="366"/>
    </location>
</feature>
<sequence length="455" mass="51579">MSSKLTNVYIFIILFSMFPIIDFLNGLFISSGISLPIGMRYRMFCFFYLVVGILYAGFEKNLYTLVTVFFIFTILLILFLQAVVLQNSVAVMSKDIEVFIKFFLWVMIAYFIYQRRKDFLKINYDSIFIAISAFFTLGLLIPYVLGLGNQTYENSNAGYKGFFFATNDTTIALMISATFTGWAFMKALVAKNKLKATSLAALYLGTLIGLIILGTKTGILYGVLLTVGILINFLVSQKTVKLSSRLITFAVAALALIILVVVGKDFIVSAVSGTYDRITYFYRLYNGDLVRLLTSSRSDFLQAGFQEFVSKENSFMIPIIGFGFEYRDIHFGRMGLIEMDFFDGLFALGFLGVFVTTAIIVYFLVLSLRKGNRNIYSLAYFVFLFYSFSAGHVMFSALSSTLLGLVCGGLILSREKWLNKHHVQQEKTTIENVQTFKTHHFEAKRKREVVYSCKK</sequence>